<evidence type="ECO:0000313" key="1">
    <source>
        <dbReference type="EMBL" id="SAM70413.1"/>
    </source>
</evidence>
<reference evidence="2" key="1">
    <citation type="submission" date="2016-04" db="EMBL/GenBank/DDBJ databases">
        <authorList>
            <person name="Tagini F."/>
        </authorList>
    </citation>
    <scope>NUCLEOTIDE SEQUENCE [LARGE SCALE GENOMIC DNA]</scope>
    <source>
        <strain evidence="2">CHUV0807</strain>
    </source>
</reference>
<organism evidence="1 2">
    <name type="scientific">Cardiobacterium hominis</name>
    <dbReference type="NCBI Taxonomy" id="2718"/>
    <lineage>
        <taxon>Bacteria</taxon>
        <taxon>Pseudomonadati</taxon>
        <taxon>Pseudomonadota</taxon>
        <taxon>Gammaproteobacteria</taxon>
        <taxon>Cardiobacteriales</taxon>
        <taxon>Cardiobacteriaceae</taxon>
        <taxon>Cardiobacterium</taxon>
    </lineage>
</organism>
<sequence>MAHGVALVVRGADCSVIPFLCQPVARGHRECSWEGYTLR</sequence>
<protein>
    <submittedName>
        <fullName evidence="1">Uncharacterized protein</fullName>
    </submittedName>
</protein>
<name>A0A1C3H6H3_9GAMM</name>
<dbReference type="Proteomes" id="UP000190837">
    <property type="component" value="Unassembled WGS sequence"/>
</dbReference>
<accession>A0A1C3H6H3</accession>
<proteinExistence type="predicted"/>
<gene>
    <name evidence="1" type="ORF">CHUV0807_2190</name>
</gene>
<evidence type="ECO:0000313" key="2">
    <source>
        <dbReference type="Proteomes" id="UP000190837"/>
    </source>
</evidence>
<dbReference type="EMBL" id="FKLO01000073">
    <property type="protein sequence ID" value="SAM70413.1"/>
    <property type="molecule type" value="Genomic_DNA"/>
</dbReference>
<dbReference type="AlphaFoldDB" id="A0A1C3H6H3"/>